<dbReference type="Proteomes" id="UP000746595">
    <property type="component" value="Unassembled WGS sequence"/>
</dbReference>
<evidence type="ECO:0000256" key="4">
    <source>
        <dbReference type="ARBA" id="ARBA00022989"/>
    </source>
</evidence>
<feature type="transmembrane region" description="Helical" evidence="8">
    <location>
        <begin position="130"/>
        <end position="150"/>
    </location>
</feature>
<comment type="similarity">
    <text evidence="2">Belongs to the major facilitator superfamily. Nitrate/nitrite porter (TC 2.A.1.8) family.</text>
</comment>
<keyword evidence="11" id="KW-1185">Reference proteome</keyword>
<reference evidence="10 11" key="1">
    <citation type="submission" date="2020-04" db="EMBL/GenBank/DDBJ databases">
        <title>Paeniglutamicibacter sp. ANT13_2, a novel actinomycete isolated from sediment in Antarctica.</title>
        <authorList>
            <person name="Sakdapetsiri C."/>
            <person name="Pinyakong O."/>
        </authorList>
    </citation>
    <scope>NUCLEOTIDE SEQUENCE [LARGE SCALE GENOMIC DNA]</scope>
    <source>
        <strain evidence="10 11">ANT13_2</strain>
    </source>
</reference>
<dbReference type="EMBL" id="JAAWVT010000001">
    <property type="protein sequence ID" value="NKG19670.1"/>
    <property type="molecule type" value="Genomic_DNA"/>
</dbReference>
<protein>
    <submittedName>
        <fullName evidence="10">MFS transporter</fullName>
    </submittedName>
</protein>
<dbReference type="RefSeq" id="WP_168150588.1">
    <property type="nucleotide sequence ID" value="NZ_JAAWVT010000001.1"/>
</dbReference>
<dbReference type="PANTHER" id="PTHR23515">
    <property type="entry name" value="HIGH-AFFINITY NITRATE TRANSPORTER 2.3"/>
    <property type="match status" value="1"/>
</dbReference>
<evidence type="ECO:0000256" key="6">
    <source>
        <dbReference type="ARBA" id="ARBA00023136"/>
    </source>
</evidence>
<dbReference type="InterPro" id="IPR036259">
    <property type="entry name" value="MFS_trans_sf"/>
</dbReference>
<evidence type="ECO:0000256" key="5">
    <source>
        <dbReference type="ARBA" id="ARBA00023063"/>
    </source>
</evidence>
<feature type="compositionally biased region" description="Polar residues" evidence="7">
    <location>
        <begin position="13"/>
        <end position="32"/>
    </location>
</feature>
<organism evidence="10 11">
    <name type="scientific">Paeniglutamicibacter terrestris</name>
    <dbReference type="NCBI Taxonomy" id="2723403"/>
    <lineage>
        <taxon>Bacteria</taxon>
        <taxon>Bacillati</taxon>
        <taxon>Actinomycetota</taxon>
        <taxon>Actinomycetes</taxon>
        <taxon>Micrococcales</taxon>
        <taxon>Micrococcaceae</taxon>
        <taxon>Paeniglutamicibacter</taxon>
    </lineage>
</organism>
<dbReference type="Pfam" id="PF07690">
    <property type="entry name" value="MFS_1"/>
    <property type="match status" value="1"/>
</dbReference>
<evidence type="ECO:0000256" key="7">
    <source>
        <dbReference type="SAM" id="MobiDB-lite"/>
    </source>
</evidence>
<feature type="transmembrane region" description="Helical" evidence="8">
    <location>
        <begin position="336"/>
        <end position="359"/>
    </location>
</feature>
<evidence type="ECO:0000259" key="9">
    <source>
        <dbReference type="PROSITE" id="PS50850"/>
    </source>
</evidence>
<sequence length="476" mass="50634">MHQPPGKRGRSVLSAQLEQEQHRTGTTTQQPQLELGPGRWIHNWDAENPVFWNAIGRTTAKTNLYWSIFAEFLGFVIWQLFAVVAVYLPAAGFNLNNNQLFWLISMPSLVGATLRIPYTFMVARFGGRNWTIVSALLLLIPAGGLALAVSNPATPFWVLLTLAGLAGFGGGNFASSMANITYFFPASQKGWALGLNAAGGNLGAAVAQLLVPIAITVFAAGSLQLPLAGLIWIPLILLAAWGAKRNMHNLSNARSDVRGALACLKEPHLWIIASLYIGTFGSFIGFSAVFPKLIRDTFPDYSSFTLGTAALSLAFLGPLVGSLARPAGGKLADKHGGARITLTALGVMGLVTLAVVLILPAANFWVFLALFLILFAASGIGNGSTYRMIPIVFALRAENGDGNVSAARKGAAALGLISAIGAYGGFLIPQALGLSLSKSGSYSAAFVLFVAFYAAMMFLVWFFYIRRGTAFAQRSI</sequence>
<feature type="transmembrane region" description="Helical" evidence="8">
    <location>
        <begin position="301"/>
        <end position="324"/>
    </location>
</feature>
<accession>A0ABX1G261</accession>
<evidence type="ECO:0000256" key="2">
    <source>
        <dbReference type="ARBA" id="ARBA00008432"/>
    </source>
</evidence>
<feature type="region of interest" description="Disordered" evidence="7">
    <location>
        <begin position="1"/>
        <end position="33"/>
    </location>
</feature>
<dbReference type="SUPFAM" id="SSF103473">
    <property type="entry name" value="MFS general substrate transporter"/>
    <property type="match status" value="1"/>
</dbReference>
<dbReference type="InterPro" id="IPR011701">
    <property type="entry name" value="MFS"/>
</dbReference>
<name>A0ABX1G261_9MICC</name>
<evidence type="ECO:0000256" key="8">
    <source>
        <dbReference type="SAM" id="Phobius"/>
    </source>
</evidence>
<feature type="transmembrane region" description="Helical" evidence="8">
    <location>
        <begin position="156"/>
        <end position="174"/>
    </location>
</feature>
<dbReference type="Gene3D" id="1.20.1250.20">
    <property type="entry name" value="MFS general substrate transporter like domains"/>
    <property type="match status" value="1"/>
</dbReference>
<feature type="compositionally biased region" description="Basic residues" evidence="7">
    <location>
        <begin position="1"/>
        <end position="10"/>
    </location>
</feature>
<gene>
    <name evidence="10" type="ORF">HED64_02965</name>
</gene>
<keyword evidence="6 8" id="KW-0472">Membrane</keyword>
<feature type="domain" description="Major facilitator superfamily (MFS) profile" evidence="9">
    <location>
        <begin position="63"/>
        <end position="468"/>
    </location>
</feature>
<feature type="transmembrane region" description="Helical" evidence="8">
    <location>
        <begin position="225"/>
        <end position="243"/>
    </location>
</feature>
<comment type="caution">
    <text evidence="10">The sequence shown here is derived from an EMBL/GenBank/DDBJ whole genome shotgun (WGS) entry which is preliminary data.</text>
</comment>
<evidence type="ECO:0000256" key="3">
    <source>
        <dbReference type="ARBA" id="ARBA00022692"/>
    </source>
</evidence>
<dbReference type="CDD" id="cd17341">
    <property type="entry name" value="MFS_NRT2_like"/>
    <property type="match status" value="1"/>
</dbReference>
<evidence type="ECO:0000256" key="1">
    <source>
        <dbReference type="ARBA" id="ARBA00004651"/>
    </source>
</evidence>
<feature type="transmembrane region" description="Helical" evidence="8">
    <location>
        <begin position="268"/>
        <end position="289"/>
    </location>
</feature>
<dbReference type="PROSITE" id="PS50850">
    <property type="entry name" value="MFS"/>
    <property type="match status" value="1"/>
</dbReference>
<feature type="transmembrane region" description="Helical" evidence="8">
    <location>
        <begin position="195"/>
        <end position="219"/>
    </location>
</feature>
<feature type="transmembrane region" description="Helical" evidence="8">
    <location>
        <begin position="100"/>
        <end position="118"/>
    </location>
</feature>
<feature type="transmembrane region" description="Helical" evidence="8">
    <location>
        <begin position="444"/>
        <end position="465"/>
    </location>
</feature>
<keyword evidence="5" id="KW-0534">Nitrate assimilation</keyword>
<proteinExistence type="inferred from homology"/>
<keyword evidence="3 8" id="KW-0812">Transmembrane</keyword>
<dbReference type="InterPro" id="IPR020846">
    <property type="entry name" value="MFS_dom"/>
</dbReference>
<feature type="transmembrane region" description="Helical" evidence="8">
    <location>
        <begin position="64"/>
        <end position="88"/>
    </location>
</feature>
<evidence type="ECO:0000313" key="10">
    <source>
        <dbReference type="EMBL" id="NKG19670.1"/>
    </source>
</evidence>
<dbReference type="InterPro" id="IPR044772">
    <property type="entry name" value="NO3_transporter"/>
</dbReference>
<feature type="transmembrane region" description="Helical" evidence="8">
    <location>
        <begin position="410"/>
        <end position="432"/>
    </location>
</feature>
<keyword evidence="4 8" id="KW-1133">Transmembrane helix</keyword>
<evidence type="ECO:0000313" key="11">
    <source>
        <dbReference type="Proteomes" id="UP000746595"/>
    </source>
</evidence>
<feature type="transmembrane region" description="Helical" evidence="8">
    <location>
        <begin position="365"/>
        <end position="389"/>
    </location>
</feature>
<comment type="subcellular location">
    <subcellularLocation>
        <location evidence="1">Cell membrane</location>
        <topology evidence="1">Multi-pass membrane protein</topology>
    </subcellularLocation>
</comment>